<reference evidence="2" key="1">
    <citation type="submission" date="2019-10" db="EMBL/GenBank/DDBJ databases">
        <title>The sequence and de novo assembly of the wild yak genome.</title>
        <authorList>
            <person name="Liu Y."/>
        </authorList>
    </citation>
    <scope>NUCLEOTIDE SEQUENCE [LARGE SCALE GENOMIC DNA]</scope>
    <source>
        <strain evidence="2">WY2019</strain>
    </source>
</reference>
<comment type="caution">
    <text evidence="2">The sequence shown here is derived from an EMBL/GenBank/DDBJ whole genome shotgun (WGS) entry which is preliminary data.</text>
</comment>
<evidence type="ECO:0000256" key="1">
    <source>
        <dbReference type="SAM" id="MobiDB-lite"/>
    </source>
</evidence>
<organism evidence="2 3">
    <name type="scientific">Bos mutus</name>
    <name type="common">wild yak</name>
    <dbReference type="NCBI Taxonomy" id="72004"/>
    <lineage>
        <taxon>Eukaryota</taxon>
        <taxon>Metazoa</taxon>
        <taxon>Chordata</taxon>
        <taxon>Craniata</taxon>
        <taxon>Vertebrata</taxon>
        <taxon>Euteleostomi</taxon>
        <taxon>Mammalia</taxon>
        <taxon>Eutheria</taxon>
        <taxon>Laurasiatheria</taxon>
        <taxon>Artiodactyla</taxon>
        <taxon>Ruminantia</taxon>
        <taxon>Pecora</taxon>
        <taxon>Bovidae</taxon>
        <taxon>Bovinae</taxon>
        <taxon>Bos</taxon>
    </lineage>
</organism>
<protein>
    <submittedName>
        <fullName evidence="2">Uncharacterized protein</fullName>
    </submittedName>
</protein>
<dbReference type="EMBL" id="VBQZ03000032">
    <property type="protein sequence ID" value="MXQ86298.1"/>
    <property type="molecule type" value="Genomic_DNA"/>
</dbReference>
<evidence type="ECO:0000313" key="2">
    <source>
        <dbReference type="EMBL" id="MXQ86298.1"/>
    </source>
</evidence>
<feature type="region of interest" description="Disordered" evidence="1">
    <location>
        <begin position="1"/>
        <end position="34"/>
    </location>
</feature>
<proteinExistence type="predicted"/>
<name>A0A6B0R7X0_9CETA</name>
<accession>A0A6B0R7X0</accession>
<dbReference type="Proteomes" id="UP000322234">
    <property type="component" value="Unassembled WGS sequence"/>
</dbReference>
<sequence>MSARGPPGGFLESESAGDNPDPHHRGSPRADPSVHLKLSLQRHVVGRFARASLDLLGLLPEAGRDTLDVICSLLEPAGLEQVYIPPDGDRSTDGKCNA</sequence>
<dbReference type="AlphaFoldDB" id="A0A6B0R7X0"/>
<gene>
    <name evidence="2" type="ORF">E5288_WYG003203</name>
</gene>
<evidence type="ECO:0000313" key="3">
    <source>
        <dbReference type="Proteomes" id="UP000322234"/>
    </source>
</evidence>
<keyword evidence="3" id="KW-1185">Reference proteome</keyword>